<protein>
    <recommendedName>
        <fullName evidence="1">4Fe-4S ferredoxin-type domain-containing protein</fullName>
    </recommendedName>
</protein>
<reference evidence="2 3" key="1">
    <citation type="submission" date="2018-06" db="EMBL/GenBank/DDBJ databases">
        <title>Genomic insight into two independent archaeal endosymbiosis events.</title>
        <authorList>
            <person name="Lind A.E."/>
            <person name="Lewis W.H."/>
            <person name="Spang A."/>
            <person name="Guy L."/>
            <person name="Embley M.T."/>
            <person name="Ettema T.J.G."/>
        </authorList>
    </citation>
    <scope>NUCLEOTIDE SEQUENCE [LARGE SCALE GENOMIC DNA]</scope>
    <source>
        <strain evidence="2">NOE</strain>
    </source>
</reference>
<dbReference type="PANTHER" id="PTHR43312">
    <property type="entry name" value="D-THREO-ALDOSE 1-DEHYDROGENASE"/>
    <property type="match status" value="1"/>
</dbReference>
<dbReference type="PROSITE" id="PS00198">
    <property type="entry name" value="4FE4S_FER_1"/>
    <property type="match status" value="1"/>
</dbReference>
<dbReference type="InterPro" id="IPR017900">
    <property type="entry name" value="4Fe4S_Fe_S_CS"/>
</dbReference>
<dbReference type="Pfam" id="PF13187">
    <property type="entry name" value="Fer4_9"/>
    <property type="match status" value="1"/>
</dbReference>
<evidence type="ECO:0000259" key="1">
    <source>
        <dbReference type="PROSITE" id="PS51379"/>
    </source>
</evidence>
<dbReference type="InterPro" id="IPR036812">
    <property type="entry name" value="NAD(P)_OxRdtase_dom_sf"/>
</dbReference>
<dbReference type="PROSITE" id="PS51379">
    <property type="entry name" value="4FE4S_FER_2"/>
    <property type="match status" value="1"/>
</dbReference>
<dbReference type="InterPro" id="IPR017896">
    <property type="entry name" value="4Fe4S_Fe-S-bd"/>
</dbReference>
<dbReference type="InterPro" id="IPR023210">
    <property type="entry name" value="NADP_OxRdtase_dom"/>
</dbReference>
<dbReference type="EMBL" id="NIZT01000070">
    <property type="protein sequence ID" value="RBQ22421.1"/>
    <property type="molecule type" value="Genomic_DNA"/>
</dbReference>
<dbReference type="InterPro" id="IPR053135">
    <property type="entry name" value="AKR2_Oxidoreductase"/>
</dbReference>
<dbReference type="SUPFAM" id="SSF51430">
    <property type="entry name" value="NAD(P)-linked oxidoreductase"/>
    <property type="match status" value="1"/>
</dbReference>
<gene>
    <name evidence="2" type="ORF">ALNOE001_21750</name>
</gene>
<evidence type="ECO:0000313" key="3">
    <source>
        <dbReference type="Proteomes" id="UP000253099"/>
    </source>
</evidence>
<keyword evidence="3" id="KW-1185">Reference proteome</keyword>
<organism evidence="2 3">
    <name type="scientific">Candidatus Methanobinarius endosymbioticus</name>
    <dbReference type="NCBI Taxonomy" id="2006182"/>
    <lineage>
        <taxon>Archaea</taxon>
        <taxon>Methanobacteriati</taxon>
        <taxon>Methanobacteriota</taxon>
        <taxon>Methanomada group</taxon>
        <taxon>Methanobacteria</taxon>
        <taxon>Methanobacteriales</taxon>
        <taxon>Methanobacteriaceae</taxon>
        <taxon>Candidatus Methanobinarius</taxon>
    </lineage>
</organism>
<feature type="domain" description="4Fe-4S ferredoxin-type" evidence="1">
    <location>
        <begin position="345"/>
        <end position="374"/>
    </location>
</feature>
<dbReference type="GO" id="GO:0051536">
    <property type="term" value="F:iron-sulfur cluster binding"/>
    <property type="evidence" value="ECO:0007669"/>
    <property type="project" value="InterPro"/>
</dbReference>
<dbReference type="CDD" id="cd19096">
    <property type="entry name" value="AKR_Fe-S_oxidoreductase"/>
    <property type="match status" value="1"/>
</dbReference>
<dbReference type="PANTHER" id="PTHR43312:SF2">
    <property type="entry name" value="OXIDOREDUCTASE"/>
    <property type="match status" value="1"/>
</dbReference>
<dbReference type="Proteomes" id="UP000253099">
    <property type="component" value="Unassembled WGS sequence"/>
</dbReference>
<dbReference type="SUPFAM" id="SSF46548">
    <property type="entry name" value="alpha-helical ferredoxin"/>
    <property type="match status" value="1"/>
</dbReference>
<evidence type="ECO:0000313" key="2">
    <source>
        <dbReference type="EMBL" id="RBQ22421.1"/>
    </source>
</evidence>
<dbReference type="Gene3D" id="3.20.20.100">
    <property type="entry name" value="NADP-dependent oxidoreductase domain"/>
    <property type="match status" value="1"/>
</dbReference>
<dbReference type="AlphaFoldDB" id="A0A366M854"/>
<sequence length="384" mass="44319">MLYRELGKTRKKVSILGFGAMRFPTINNQPNQIDEKEASKMLEYGIDNGINIIDTAYSYHTLDFDEPGESEPFLGDFLSTGYREKVLLSTKLPSWIVKKKEYMEMFLDQQLERLQTDSIDIYLLHSLKEDYWKNLTDLDVFEFMDTILGDGRVKHIGFSFHDELDLFLEILDSYDWEVVLTQMNYLDEGYQSGMNGLQYLSSINMGNMVMEPLRGGRLVKNIPPEVQNLWNTAPVKRGPLQWAFQYLWDMEGVDTVFSGMNSLKQVKENIAVANEGHPNVLTTEEKSLIKEVARTYRGRKEMNCTQCNYCMPCPQEVAIPTCFKEYNIAKMLDNPETSSMQYFSLLNEENYASSCTECGDCTPMCPQMIDIPKELKKVKELFGQ</sequence>
<proteinExistence type="predicted"/>
<dbReference type="GO" id="GO:0016491">
    <property type="term" value="F:oxidoreductase activity"/>
    <property type="evidence" value="ECO:0007669"/>
    <property type="project" value="UniProtKB-ARBA"/>
</dbReference>
<dbReference type="Pfam" id="PF00248">
    <property type="entry name" value="Aldo_ket_red"/>
    <property type="match status" value="1"/>
</dbReference>
<dbReference type="Gene3D" id="1.10.1060.10">
    <property type="entry name" value="Alpha-helical ferredoxin"/>
    <property type="match status" value="1"/>
</dbReference>
<dbReference type="InterPro" id="IPR009051">
    <property type="entry name" value="Helical_ferredxn"/>
</dbReference>
<accession>A0A366M854</accession>
<name>A0A366M854_9EURY</name>
<comment type="caution">
    <text evidence="2">The sequence shown here is derived from an EMBL/GenBank/DDBJ whole genome shotgun (WGS) entry which is preliminary data.</text>
</comment>